<accession>A0A974GZI8</accession>
<dbReference type="EMBL" id="KV467260">
    <property type="protein sequence ID" value="OCT56614.1"/>
    <property type="molecule type" value="Genomic_DNA"/>
</dbReference>
<name>A0A974GZI8_XENLA</name>
<sequence length="732" mass="78137">MVELAVGPDTVLELVSTVSEVSIEGKELVYDNESVVLVSSVDVAEDSVYEETEVNSLLATELVVGSDTKFELVSVFSDVTIKGKELVDDDIAEVLVSGMDVSVGEESLDEDTDVDSLSMAKLAVITVDGKELVDDDEPGVLVSGLDFAADSVNEDSELNSLSATELVFGSDSELELVSPLSDVTIDGKELVDDKEAEVLASGMDISIGEETMDDKREVDSLSVVDLADGPDTILELAFSISEVATEGKELVEDDETVLPVSGADVAEDSVYEETEVNSLSATELVVSFNMELELISPFSDVNFDGNKLEDDNEAGFLVSCMDIAVDEESLDEEKEVDSFSTVEVAVIPDIVLELISPISEVTIEDNAEPGVLVTGVDVAEDSVYKETEVNSFSATELVVDFDTELELVSIFSDAIIDGKELEDDDDAGVPVTVIDVNVVEESMDEVTEVDALSMAEPAVSPDTLLKLVSPVTIEGKELVDDEEPGVLPSGMEDSVYEETEVNTLSATEFVVISDTELELVSTFSDVTIEGKELADNGEVKVLPFVMYVAVGKVSMYEEKEFDSLSMAERAVGPDTALELVSPASAVTIEGKVLEKDDENSVYEETEVNSLSTTERIVVSDTELELVSPFLAVTIEGKEVVDNDEVGVLACGIDVAVGEESVDEYTEVDSLSLAELAVGPKVTIEGKELVDHDEAGVLVSETEVNSHSAKELVVGSNTESELVSPFSDAKAKK</sequence>
<dbReference type="Proteomes" id="UP000694892">
    <property type="component" value="Unassembled WGS sequence"/>
</dbReference>
<gene>
    <name evidence="1" type="ORF">XELAEV_18004611mg</name>
</gene>
<reference evidence="1" key="1">
    <citation type="submission" date="2016-05" db="EMBL/GenBank/DDBJ databases">
        <title>WGS assembly of Xenopus laevis.</title>
        <authorList>
            <person name="Session A."/>
            <person name="Uno Y."/>
            <person name="Kwon T."/>
            <person name="Chapman J."/>
            <person name="Toyoda A."/>
            <person name="Takahashi S."/>
            <person name="Fukui A."/>
            <person name="Hikosaka A."/>
            <person name="Putnam N."/>
            <person name="Stites J."/>
            <person name="Van Heeringen S."/>
            <person name="Quigley I."/>
            <person name="Heinz S."/>
            <person name="Hellsten U."/>
            <person name="Lyons J."/>
            <person name="Suzuki A."/>
            <person name="Kondo M."/>
            <person name="Ogino H."/>
            <person name="Ochi H."/>
            <person name="Bogdanovic O."/>
            <person name="Lister R."/>
            <person name="Georgiou G."/>
            <person name="Paranjpe S."/>
            <person name="Van Kruijsbergen I."/>
            <person name="Mozaffari S."/>
            <person name="Shu S."/>
            <person name="Schmutz J."/>
            <person name="Jenkins J."/>
            <person name="Grimwood J."/>
            <person name="Carlson J."/>
            <person name="Mitros T."/>
            <person name="Simakov O."/>
            <person name="Heald R."/>
            <person name="Miller K."/>
            <person name="Haudenschild C."/>
            <person name="Kuroki Y."/>
            <person name="Tanaka T."/>
            <person name="Michiue T."/>
            <person name="Watanabe M."/>
            <person name="Kinoshita T."/>
            <person name="Ohta Y."/>
            <person name="Mawaribuchi S."/>
            <person name="Suzuki Y."/>
            <person name="Haramoto Y."/>
            <person name="Yamamoto T."/>
            <person name="Takagi C."/>
            <person name="Kitzman J."/>
            <person name="Shendure J."/>
            <person name="Nakayama T."/>
            <person name="Izutsu Y."/>
            <person name="Robert J."/>
            <person name="Dichmann D."/>
            <person name="Flajnik M."/>
            <person name="Houston D."/>
            <person name="Marcotte E."/>
            <person name="Wallingford J."/>
            <person name="Ito Y."/>
            <person name="Asashima M."/>
            <person name="Ueno N."/>
            <person name="Matsuda Y."/>
            <person name="Jan Veenstra G."/>
            <person name="Fujiyama A."/>
            <person name="Harland R."/>
            <person name="Taira M."/>
            <person name="Rokhsar D.S."/>
        </authorList>
    </citation>
    <scope>NUCLEOTIDE SEQUENCE</scope>
    <source>
        <strain evidence="1">J</strain>
        <tissue evidence="1">Blood</tissue>
    </source>
</reference>
<organism evidence="1">
    <name type="scientific">Xenopus laevis</name>
    <name type="common">African clawed frog</name>
    <dbReference type="NCBI Taxonomy" id="8355"/>
    <lineage>
        <taxon>Eukaryota</taxon>
        <taxon>Metazoa</taxon>
        <taxon>Chordata</taxon>
        <taxon>Craniata</taxon>
        <taxon>Vertebrata</taxon>
        <taxon>Euteleostomi</taxon>
        <taxon>Amphibia</taxon>
        <taxon>Batrachia</taxon>
        <taxon>Anura</taxon>
        <taxon>Pipoidea</taxon>
        <taxon>Pipidae</taxon>
        <taxon>Xenopodinae</taxon>
        <taxon>Xenopus</taxon>
        <taxon>Xenopus</taxon>
    </lineage>
</organism>
<dbReference type="AlphaFoldDB" id="A0A974GZI8"/>
<evidence type="ECO:0000313" key="1">
    <source>
        <dbReference type="EMBL" id="OCT56614.1"/>
    </source>
</evidence>
<proteinExistence type="predicted"/>
<protein>
    <submittedName>
        <fullName evidence="1">Uncharacterized protein</fullName>
    </submittedName>
</protein>